<dbReference type="OrthoDB" id="10042652at2759"/>
<keyword evidence="4 8" id="KW-1133">Transmembrane helix</keyword>
<feature type="compositionally biased region" description="Acidic residues" evidence="7">
    <location>
        <begin position="483"/>
        <end position="497"/>
    </location>
</feature>
<comment type="similarity">
    <text evidence="2">Belongs to the DUOXA family.</text>
</comment>
<evidence type="ECO:0000256" key="1">
    <source>
        <dbReference type="ARBA" id="ARBA00004141"/>
    </source>
</evidence>
<feature type="region of interest" description="Disordered" evidence="7">
    <location>
        <begin position="437"/>
        <end position="535"/>
    </location>
</feature>
<dbReference type="Gene3D" id="1.20.140.150">
    <property type="match status" value="1"/>
</dbReference>
<evidence type="ECO:0000313" key="9">
    <source>
        <dbReference type="EMBL" id="CAH1775164.1"/>
    </source>
</evidence>
<name>A0A8S4N256_OWEFU</name>
<dbReference type="PANTHER" id="PTHR31158">
    <property type="entry name" value="DUAL OXIDASE 2"/>
    <property type="match status" value="1"/>
</dbReference>
<organism evidence="9 10">
    <name type="scientific">Owenia fusiformis</name>
    <name type="common">Polychaete worm</name>
    <dbReference type="NCBI Taxonomy" id="6347"/>
    <lineage>
        <taxon>Eukaryota</taxon>
        <taxon>Metazoa</taxon>
        <taxon>Spiralia</taxon>
        <taxon>Lophotrochozoa</taxon>
        <taxon>Annelida</taxon>
        <taxon>Polychaeta</taxon>
        <taxon>Sedentaria</taxon>
        <taxon>Canalipalpata</taxon>
        <taxon>Sabellida</taxon>
        <taxon>Oweniida</taxon>
        <taxon>Oweniidae</taxon>
        <taxon>Owenia</taxon>
    </lineage>
</organism>
<feature type="transmembrane region" description="Helical" evidence="8">
    <location>
        <begin position="212"/>
        <end position="234"/>
    </location>
</feature>
<reference evidence="9" key="1">
    <citation type="submission" date="2022-03" db="EMBL/GenBank/DDBJ databases">
        <authorList>
            <person name="Martin C."/>
        </authorList>
    </citation>
    <scope>NUCLEOTIDE SEQUENCE</scope>
</reference>
<evidence type="ECO:0000256" key="4">
    <source>
        <dbReference type="ARBA" id="ARBA00022989"/>
    </source>
</evidence>
<dbReference type="InterPro" id="IPR018469">
    <property type="entry name" value="Dual_oxidase_maturation_fac"/>
</dbReference>
<dbReference type="GO" id="GO:0015031">
    <property type="term" value="P:protein transport"/>
    <property type="evidence" value="ECO:0007669"/>
    <property type="project" value="InterPro"/>
</dbReference>
<keyword evidence="5 8" id="KW-0472">Membrane</keyword>
<feature type="compositionally biased region" description="Basic and acidic residues" evidence="7">
    <location>
        <begin position="505"/>
        <end position="515"/>
    </location>
</feature>
<gene>
    <name evidence="9" type="ORF">OFUS_LOCUS2503</name>
</gene>
<evidence type="ECO:0000256" key="8">
    <source>
        <dbReference type="SAM" id="Phobius"/>
    </source>
</evidence>
<dbReference type="AlphaFoldDB" id="A0A8S4N256"/>
<feature type="transmembrane region" description="Helical" evidence="8">
    <location>
        <begin position="187"/>
        <end position="207"/>
    </location>
</feature>
<evidence type="ECO:0000256" key="2">
    <source>
        <dbReference type="ARBA" id="ARBA00009816"/>
    </source>
</evidence>
<comment type="caution">
    <text evidence="9">The sequence shown here is derived from an EMBL/GenBank/DDBJ whole genome shotgun (WGS) entry which is preliminary data.</text>
</comment>
<feature type="transmembrane region" description="Helical" evidence="8">
    <location>
        <begin position="29"/>
        <end position="52"/>
    </location>
</feature>
<feature type="transmembrane region" description="Helical" evidence="8">
    <location>
        <begin position="254"/>
        <end position="279"/>
    </location>
</feature>
<feature type="transmembrane region" description="Helical" evidence="8">
    <location>
        <begin position="64"/>
        <end position="84"/>
    </location>
</feature>
<evidence type="ECO:0000256" key="3">
    <source>
        <dbReference type="ARBA" id="ARBA00022692"/>
    </source>
</evidence>
<evidence type="ECO:0000256" key="7">
    <source>
        <dbReference type="SAM" id="MobiDB-lite"/>
    </source>
</evidence>
<evidence type="ECO:0000313" key="10">
    <source>
        <dbReference type="Proteomes" id="UP000749559"/>
    </source>
</evidence>
<dbReference type="PANTHER" id="PTHR31158:SF1">
    <property type="entry name" value="DOXA1 FACTOR-RELATED"/>
    <property type="match status" value="1"/>
</dbReference>
<dbReference type="Proteomes" id="UP000749559">
    <property type="component" value="Unassembled WGS sequence"/>
</dbReference>
<sequence length="535" mass="59970">MGNGWFDAWRDEGEPTYYSELTSPVTTDVAIISVVFACAIISAALLVAVIGTRGTGKWKTFIRVIYSLFIGISILLTTTGQGWLNSTVHTHHEYMMMTDWEMMSDISVKLGLNWVNITLSGSISNNQSTQPVYYNERFKWIGVSQLDEEYHDGLRRGLPDALLYIAEYFHSDQGGIRWTRSFREAGFYVYILLWVSFAFWVICNILLCMAVFYGAIMLALSGVVLITANILYHISQPTNVMVIPFEDDMMTFEYGWCFWLEAAAGVLALLGGIGIMLFAEAFPRTAARFFLIDTSHLDEMVTYSMDHLEKDKSKTEWYTNKGFLPEQYLEDISRVRTPSIFKAPNSGSSDNDPPSMTLVNERKLSSHSNYSEMSGLSQESHIGEQYVPHVQSRANTSSLPASSIEAGYKASANRRASMHVGELGALNIKSLLDPDTTAPRRMSVPHYLHPPTHLLTPDSRRKTHKHYGSHRSLSSDIDKIEEGNSEEEDQVNSEESEAMSAQNDNESRSGSESRRGSKSTLGAPSYVETNADTLF</sequence>
<protein>
    <recommendedName>
        <fullName evidence="11">Dual oxidase maturation factor 1</fullName>
    </recommendedName>
</protein>
<dbReference type="GO" id="GO:0005789">
    <property type="term" value="C:endoplasmic reticulum membrane"/>
    <property type="evidence" value="ECO:0007669"/>
    <property type="project" value="InterPro"/>
</dbReference>
<evidence type="ECO:0008006" key="11">
    <source>
        <dbReference type="Google" id="ProtNLM"/>
    </source>
</evidence>
<proteinExistence type="inferred from homology"/>
<accession>A0A8S4N256</accession>
<comment type="subcellular location">
    <subcellularLocation>
        <location evidence="1">Membrane</location>
        <topology evidence="1">Multi-pass membrane protein</topology>
    </subcellularLocation>
</comment>
<feature type="compositionally biased region" description="Polar residues" evidence="7">
    <location>
        <begin position="518"/>
        <end position="535"/>
    </location>
</feature>
<evidence type="ECO:0000256" key="6">
    <source>
        <dbReference type="ARBA" id="ARBA00023180"/>
    </source>
</evidence>
<keyword evidence="10" id="KW-1185">Reference proteome</keyword>
<keyword evidence="6" id="KW-0325">Glycoprotein</keyword>
<dbReference type="Pfam" id="PF10204">
    <property type="entry name" value="DuoxA"/>
    <property type="match status" value="1"/>
</dbReference>
<keyword evidence="3 8" id="KW-0812">Transmembrane</keyword>
<evidence type="ECO:0000256" key="5">
    <source>
        <dbReference type="ARBA" id="ARBA00023136"/>
    </source>
</evidence>
<dbReference type="EMBL" id="CAIIXF020000001">
    <property type="protein sequence ID" value="CAH1775164.1"/>
    <property type="molecule type" value="Genomic_DNA"/>
</dbReference>